<dbReference type="AlphaFoldDB" id="A0A1E1LG65"/>
<feature type="compositionally biased region" description="Polar residues" evidence="1">
    <location>
        <begin position="30"/>
        <end position="40"/>
    </location>
</feature>
<accession>A0A1E1LG65</accession>
<dbReference type="PANTHER" id="PTHR35041">
    <property type="entry name" value="MEDIATOR OF RNA POLYMERASE II TRANSCRIPTION SUBUNIT 1"/>
    <property type="match status" value="1"/>
</dbReference>
<proteinExistence type="predicted"/>
<keyword evidence="4" id="KW-1185">Reference proteome</keyword>
<keyword evidence="2" id="KW-0472">Membrane</keyword>
<dbReference type="Proteomes" id="UP000178912">
    <property type="component" value="Unassembled WGS sequence"/>
</dbReference>
<dbReference type="EMBL" id="FJUX01000115">
    <property type="protein sequence ID" value="CZT09487.1"/>
    <property type="molecule type" value="Genomic_DNA"/>
</dbReference>
<feature type="transmembrane region" description="Helical" evidence="2">
    <location>
        <begin position="60"/>
        <end position="82"/>
    </location>
</feature>
<feature type="transmembrane region" description="Helical" evidence="2">
    <location>
        <begin position="151"/>
        <end position="174"/>
    </location>
</feature>
<feature type="region of interest" description="Disordered" evidence="1">
    <location>
        <begin position="1"/>
        <end position="41"/>
    </location>
</feature>
<feature type="transmembrane region" description="Helical" evidence="2">
    <location>
        <begin position="112"/>
        <end position="130"/>
    </location>
</feature>
<evidence type="ECO:0000313" key="4">
    <source>
        <dbReference type="Proteomes" id="UP000178912"/>
    </source>
</evidence>
<reference evidence="4" key="1">
    <citation type="submission" date="2016-03" db="EMBL/GenBank/DDBJ databases">
        <authorList>
            <person name="Guldener U."/>
        </authorList>
    </citation>
    <scope>NUCLEOTIDE SEQUENCE [LARGE SCALE GENOMIC DNA]</scope>
    <source>
        <strain evidence="4">04CH-RAC-A.6.1</strain>
    </source>
</reference>
<keyword evidence="2" id="KW-0812">Transmembrane</keyword>
<dbReference type="OrthoDB" id="5322539at2759"/>
<evidence type="ECO:0000256" key="1">
    <source>
        <dbReference type="SAM" id="MobiDB-lite"/>
    </source>
</evidence>
<evidence type="ECO:0000313" key="3">
    <source>
        <dbReference type="EMBL" id="CZT09487.1"/>
    </source>
</evidence>
<name>A0A1E1LG65_9HELO</name>
<protein>
    <submittedName>
        <fullName evidence="3">Uncharacterized protein</fullName>
    </submittedName>
</protein>
<evidence type="ECO:0000256" key="2">
    <source>
        <dbReference type="SAM" id="Phobius"/>
    </source>
</evidence>
<gene>
    <name evidence="3" type="ORF">RAG0_14244</name>
</gene>
<organism evidence="3 4">
    <name type="scientific">Rhynchosporium agropyri</name>
    <dbReference type="NCBI Taxonomy" id="914238"/>
    <lineage>
        <taxon>Eukaryota</taxon>
        <taxon>Fungi</taxon>
        <taxon>Dikarya</taxon>
        <taxon>Ascomycota</taxon>
        <taxon>Pezizomycotina</taxon>
        <taxon>Leotiomycetes</taxon>
        <taxon>Helotiales</taxon>
        <taxon>Ploettnerulaceae</taxon>
        <taxon>Rhynchosporium</taxon>
    </lineage>
</organism>
<sequence length="676" mass="73824">MSLQNRPNFSLRPDPVSVQDVRSDRDPSIVSRNSGSTGPSNKEPALIISKWTIGWQTPTLMIGSFAFALATAIIHLLLFQYLDGREANGPNSIAPQAYIATASNVLANAFGFSLRASLAVAFCQYLWLLFRAQTMKVSTIELLYSIRTNPFQLFQIAVLRATPTLCVMASIIWLSQIASSFPPGAITIKTAKRVGFQTVSVPSYNASYMGNGSGAEADTYSLIKLTIDESGGGFIVGERDLIKSSGLLIRLARQVLVTGEAFPVQSPCGTNCSYSTQFEAPYFECNHSTKSSIYNAQDSLRIYSGKWFAPITHKSKYGPRYNGTYTLANFNSTTLTPIFISNNTGEQAENAQVTVSEDNTVCAPGRAKYTVYNKYENNIHTRNITREPVDRLKNLALTTHDGSVIVSGFGLNGTRVYGTTPADWSTEALDYYRDNNMMAIVSAMMSWVQGDYNASLAQVERHDSPSVIFKTAWHEAVFLDGTGSVSIPSGAQNNTVIDNTRFNAVFEKFRDGDSPAFNITADMLNAYLLNTTISIMTAYGRWNTTVNATTFHTLTVYSFSEPLNLIVPYFLTLLVSVPFIVMGFLALLKNGVSATDGGFMQLITTNTGSAIIDKAAAGGCLGGDDSAPQELKDMEIRFGEFIERDEPGRVKRAGFGVDAELTSLTKGADYGIVRWI</sequence>
<dbReference type="PANTHER" id="PTHR35041:SF6">
    <property type="entry name" value="FORMYLMETHIONINE DEFORMYLASE-LIKE PROTEIN-RELATED"/>
    <property type="match status" value="1"/>
</dbReference>
<feature type="transmembrane region" description="Helical" evidence="2">
    <location>
        <begin position="566"/>
        <end position="588"/>
    </location>
</feature>
<keyword evidence="2" id="KW-1133">Transmembrane helix</keyword>